<protein>
    <submittedName>
        <fullName evidence="1">Uncharacterized protein</fullName>
    </submittedName>
</protein>
<name>A0A423H299_9PSED</name>
<sequence>MAKFKPEVLGGFGEDIAIRYLQSKGFELVAFGVGGKSAASELMKSIPSVSGYWIGSSRADLAALQSSNDNVWISGTTPSWADLADDDIALLASVCKNTSKCDMRDSSAKKCPCGSGVGLFSQDNLERTFPKGVSVLYKDGVKQRRSAMHFAYECSNRFSELIASDHKGDVLPLGNFMRDNQLISGYIRKLWEKYAATDLKLPYSGADIKNAGMSTPGAEAMKNANRARLAAFPAGHPGRFDYIAKDDTGLVAVEVKVNTSTMSYWQQLRFMLLNKLGHRTMLVNVKGTHENLERSCLNSDFCGVMVEVNNNPEVEAKELDGYSFLEIMETVPRNWIYF</sequence>
<organism evidence="1 2">
    <name type="scientific">Pseudomonas brassicacearum</name>
    <dbReference type="NCBI Taxonomy" id="930166"/>
    <lineage>
        <taxon>Bacteria</taxon>
        <taxon>Pseudomonadati</taxon>
        <taxon>Pseudomonadota</taxon>
        <taxon>Gammaproteobacteria</taxon>
        <taxon>Pseudomonadales</taxon>
        <taxon>Pseudomonadaceae</taxon>
        <taxon>Pseudomonas</taxon>
    </lineage>
</organism>
<reference evidence="1 2" key="1">
    <citation type="submission" date="2016-10" db="EMBL/GenBank/DDBJ databases">
        <title>Comparative genome analysis of multiple Pseudomonas spp. focuses on biocontrol and plant growth promoting traits.</title>
        <authorList>
            <person name="Tao X.-Y."/>
            <person name="Taylor C.G."/>
        </authorList>
    </citation>
    <scope>NUCLEOTIDE SEQUENCE [LARGE SCALE GENOMIC DNA]</scope>
    <source>
        <strain evidence="1 2">37D10</strain>
    </source>
</reference>
<dbReference type="RefSeq" id="WP_123580295.1">
    <property type="nucleotide sequence ID" value="NZ_MOBI01000001.1"/>
</dbReference>
<dbReference type="EMBL" id="MOBI01000001">
    <property type="protein sequence ID" value="RON06355.1"/>
    <property type="molecule type" value="Genomic_DNA"/>
</dbReference>
<evidence type="ECO:0000313" key="2">
    <source>
        <dbReference type="Proteomes" id="UP000284684"/>
    </source>
</evidence>
<gene>
    <name evidence="1" type="ORF">BK658_00815</name>
</gene>
<proteinExistence type="predicted"/>
<dbReference type="Proteomes" id="UP000284684">
    <property type="component" value="Unassembled WGS sequence"/>
</dbReference>
<evidence type="ECO:0000313" key="1">
    <source>
        <dbReference type="EMBL" id="RON06355.1"/>
    </source>
</evidence>
<comment type="caution">
    <text evidence="1">The sequence shown here is derived from an EMBL/GenBank/DDBJ whole genome shotgun (WGS) entry which is preliminary data.</text>
</comment>
<accession>A0A423H299</accession>
<dbReference type="AlphaFoldDB" id="A0A423H299"/>